<keyword evidence="2" id="KW-1185">Reference proteome</keyword>
<gene>
    <name evidence="1" type="ORF">KDK_58370</name>
</gene>
<protein>
    <submittedName>
        <fullName evidence="1">Uncharacterized protein</fullName>
    </submittedName>
</protein>
<accession>A0A402ASG8</accession>
<dbReference type="Proteomes" id="UP000287188">
    <property type="component" value="Unassembled WGS sequence"/>
</dbReference>
<evidence type="ECO:0000313" key="1">
    <source>
        <dbReference type="EMBL" id="GCE22037.1"/>
    </source>
</evidence>
<proteinExistence type="predicted"/>
<organism evidence="1 2">
    <name type="scientific">Dictyobacter kobayashii</name>
    <dbReference type="NCBI Taxonomy" id="2014872"/>
    <lineage>
        <taxon>Bacteria</taxon>
        <taxon>Bacillati</taxon>
        <taxon>Chloroflexota</taxon>
        <taxon>Ktedonobacteria</taxon>
        <taxon>Ktedonobacterales</taxon>
        <taxon>Dictyobacteraceae</taxon>
        <taxon>Dictyobacter</taxon>
    </lineage>
</organism>
<comment type="caution">
    <text evidence="1">The sequence shown here is derived from an EMBL/GenBank/DDBJ whole genome shotgun (WGS) entry which is preliminary data.</text>
</comment>
<name>A0A402ASG8_9CHLR</name>
<evidence type="ECO:0000313" key="2">
    <source>
        <dbReference type="Proteomes" id="UP000287188"/>
    </source>
</evidence>
<dbReference type="AlphaFoldDB" id="A0A402ASG8"/>
<dbReference type="EMBL" id="BIFS01000002">
    <property type="protein sequence ID" value="GCE22037.1"/>
    <property type="molecule type" value="Genomic_DNA"/>
</dbReference>
<sequence>MKARLQDSGEIAPLYNINKYRNTNKRHDEGCCKDVRLKCEREEDNFKDNCKAKNNAEWEWQEIWEAL</sequence>
<reference evidence="2" key="1">
    <citation type="submission" date="2018-12" db="EMBL/GenBank/DDBJ databases">
        <title>Tengunoibacter tsumagoiensis gen. nov., sp. nov., Dictyobacter kobayashii sp. nov., D. alpinus sp. nov., and D. joshuensis sp. nov. and description of Dictyobacteraceae fam. nov. within the order Ktedonobacterales isolated from Tengu-no-mugimeshi.</title>
        <authorList>
            <person name="Wang C.M."/>
            <person name="Zheng Y."/>
            <person name="Sakai Y."/>
            <person name="Toyoda A."/>
            <person name="Minakuchi Y."/>
            <person name="Abe K."/>
            <person name="Yokota A."/>
            <person name="Yabe S."/>
        </authorList>
    </citation>
    <scope>NUCLEOTIDE SEQUENCE [LARGE SCALE GENOMIC DNA]</scope>
    <source>
        <strain evidence="2">Uno11</strain>
    </source>
</reference>